<evidence type="ECO:0000313" key="8">
    <source>
        <dbReference type="Proteomes" id="UP001595583"/>
    </source>
</evidence>
<feature type="domain" description="4Fe-4S ferredoxin-type" evidence="6">
    <location>
        <begin position="672"/>
        <end position="702"/>
    </location>
</feature>
<dbReference type="SMART" id="SM00900">
    <property type="entry name" value="FMN_bind"/>
    <property type="match status" value="1"/>
</dbReference>
<feature type="transmembrane region" description="Helical" evidence="5">
    <location>
        <begin position="457"/>
        <end position="478"/>
    </location>
</feature>
<dbReference type="EMBL" id="JBHRTK010000031">
    <property type="protein sequence ID" value="MFC3209004.1"/>
    <property type="molecule type" value="Genomic_DNA"/>
</dbReference>
<evidence type="ECO:0000256" key="3">
    <source>
        <dbReference type="ARBA" id="ARBA00023136"/>
    </source>
</evidence>
<feature type="region of interest" description="Disordered" evidence="4">
    <location>
        <begin position="742"/>
        <end position="774"/>
    </location>
</feature>
<dbReference type="PIRSF" id="PIRSF036354">
    <property type="entry name" value="NosR"/>
    <property type="match status" value="1"/>
</dbReference>
<dbReference type="PANTHER" id="PTHR30224:SF4">
    <property type="entry name" value="ELECTRON TRANSPORT PROTEIN YCCM-RELATED"/>
    <property type="match status" value="1"/>
</dbReference>
<evidence type="ECO:0000256" key="1">
    <source>
        <dbReference type="ARBA" id="ARBA00004236"/>
    </source>
</evidence>
<proteinExistence type="predicted"/>
<evidence type="ECO:0000256" key="5">
    <source>
        <dbReference type="SAM" id="Phobius"/>
    </source>
</evidence>
<evidence type="ECO:0000256" key="4">
    <source>
        <dbReference type="SAM" id="MobiDB-lite"/>
    </source>
</evidence>
<accession>A0ABV7KFA9</accession>
<reference evidence="8" key="1">
    <citation type="journal article" date="2019" name="Int. J. Syst. Evol. Microbiol.">
        <title>The Global Catalogue of Microorganisms (GCM) 10K type strain sequencing project: providing services to taxonomists for standard genome sequencing and annotation.</title>
        <authorList>
            <consortium name="The Broad Institute Genomics Platform"/>
            <consortium name="The Broad Institute Genome Sequencing Center for Infectious Disease"/>
            <person name="Wu L."/>
            <person name="Ma J."/>
        </authorList>
    </citation>
    <scope>NUCLEOTIDE SEQUENCE [LARGE SCALE GENOMIC DNA]</scope>
    <source>
        <strain evidence="8">KCTC 52165</strain>
    </source>
</reference>
<dbReference type="Proteomes" id="UP001595583">
    <property type="component" value="Unassembled WGS sequence"/>
</dbReference>
<gene>
    <name evidence="7" type="ORF">ACFOHJ_22535</name>
</gene>
<feature type="transmembrane region" description="Helical" evidence="5">
    <location>
        <begin position="12"/>
        <end position="35"/>
    </location>
</feature>
<feature type="transmembrane region" description="Helical" evidence="5">
    <location>
        <begin position="490"/>
        <end position="515"/>
    </location>
</feature>
<dbReference type="InterPro" id="IPR052378">
    <property type="entry name" value="NosR_regulator"/>
</dbReference>
<dbReference type="SUPFAM" id="SSF54862">
    <property type="entry name" value="4Fe-4S ferredoxins"/>
    <property type="match status" value="1"/>
</dbReference>
<evidence type="ECO:0000259" key="6">
    <source>
        <dbReference type="PROSITE" id="PS51379"/>
    </source>
</evidence>
<name>A0ABV7KFA9_9HYPH</name>
<dbReference type="PANTHER" id="PTHR30224">
    <property type="entry name" value="ELECTRON TRANSPORT PROTEIN"/>
    <property type="match status" value="1"/>
</dbReference>
<sequence length="774" mass="84185">MATTRPKTAPRLATALVFLPMVAVVAMLTLLTLLVSPGRADESLQHFLSSTAPGELIQGADAYGNAEGNPPLVPVLSGGKAVGYAYLNTDFTSAVGYSGKPIRILVGIDAGGVIRGIKLVEHKEPIVLIGIPQEKVVAALNSLIGKDLGQVAAGREQIPQVDIVSGATVTVLVMSDSVVRSAVKLIRSGRLGQMGVDAAGAAAAPAMIVDTAVSGISDWNTLVGDGSVRSLRLTVGEVTKAFADAGQTQAAERPETGDPTDRFIDLYVAPVSVPAIGRSLLGDAGYDRLEKKLKPGQQAIIVAGEGAYSFKGSGYVRGGIFDRIELMQDGQGVRFRDRNHTRLGDLAAEGAPHLREIALFTVPEEFSLDLSEPWELQLLVQRSYGSRDKATLPFDLGYTLPARYLKAAPVKAVQPALPTVKPAQETVQPAATGLSEQGSPDQEPLWVKIWKMNTFKIGVTVVALLVLTAIFFFQNWLVSRPRLFAWVRRGYLLFTLVWLGWYANAQLSVVNVLTFVNSLVTGFSWEFFLAAPLIFILWAAVAAGLLFWGRGPFCGWLCPFGALQELTNNVAQWLKVPQVKLPFGLHERLWPVKYMIFLGLFGLSLYSVALAETYAEVEPFKTAIILKFARGWPFVVFALLLLGTGLFIERFYCRYLCPLGAALAIPGRIRMFEWLKRYPECGSPCQRCAKECPVQAIHPEGEINVNECIYCMHCQELYHDDHRCPHMIQVRLKREKFEALSSPATRGKGPAKPPVITHKGVSVATSQQDTNATG</sequence>
<dbReference type="RefSeq" id="WP_378225037.1">
    <property type="nucleotide sequence ID" value="NZ_JBHRTK010000031.1"/>
</dbReference>
<feature type="transmembrane region" description="Helical" evidence="5">
    <location>
        <begin position="594"/>
        <end position="611"/>
    </location>
</feature>
<evidence type="ECO:0000256" key="2">
    <source>
        <dbReference type="ARBA" id="ARBA00022475"/>
    </source>
</evidence>
<comment type="caution">
    <text evidence="7">The sequence shown here is derived from an EMBL/GenBank/DDBJ whole genome shotgun (WGS) entry which is preliminary data.</text>
</comment>
<keyword evidence="8" id="KW-1185">Reference proteome</keyword>
<keyword evidence="5" id="KW-0812">Transmembrane</keyword>
<keyword evidence="3 5" id="KW-0472">Membrane</keyword>
<organism evidence="7 8">
    <name type="scientific">Aquamicrobium soli</name>
    <dbReference type="NCBI Taxonomy" id="1811518"/>
    <lineage>
        <taxon>Bacteria</taxon>
        <taxon>Pseudomonadati</taxon>
        <taxon>Pseudomonadota</taxon>
        <taxon>Alphaproteobacteria</taxon>
        <taxon>Hyphomicrobiales</taxon>
        <taxon>Phyllobacteriaceae</taxon>
        <taxon>Aquamicrobium</taxon>
    </lineage>
</organism>
<feature type="transmembrane region" description="Helical" evidence="5">
    <location>
        <begin position="527"/>
        <end position="548"/>
    </location>
</feature>
<dbReference type="InterPro" id="IPR017896">
    <property type="entry name" value="4Fe4S_Fe-S-bd"/>
</dbReference>
<dbReference type="Pfam" id="PF12801">
    <property type="entry name" value="Fer4_5"/>
    <property type="match status" value="2"/>
</dbReference>
<comment type="subcellular location">
    <subcellularLocation>
        <location evidence="1">Cell membrane</location>
    </subcellularLocation>
</comment>
<keyword evidence="5" id="KW-1133">Transmembrane helix</keyword>
<feature type="compositionally biased region" description="Polar residues" evidence="4">
    <location>
        <begin position="763"/>
        <end position="774"/>
    </location>
</feature>
<dbReference type="InterPro" id="IPR011399">
    <property type="entry name" value="NosR"/>
</dbReference>
<protein>
    <submittedName>
        <fullName evidence="7">4Fe-4S binding protein</fullName>
    </submittedName>
</protein>
<dbReference type="PROSITE" id="PS51379">
    <property type="entry name" value="4FE4S_FER_2"/>
    <property type="match status" value="1"/>
</dbReference>
<dbReference type="InterPro" id="IPR007329">
    <property type="entry name" value="FMN-bd"/>
</dbReference>
<keyword evidence="2" id="KW-1003">Cell membrane</keyword>
<dbReference type="Pfam" id="PF04205">
    <property type="entry name" value="FMN_bind"/>
    <property type="match status" value="1"/>
</dbReference>
<feature type="transmembrane region" description="Helical" evidence="5">
    <location>
        <begin position="631"/>
        <end position="648"/>
    </location>
</feature>
<evidence type="ECO:0000313" key="7">
    <source>
        <dbReference type="EMBL" id="MFC3209004.1"/>
    </source>
</evidence>